<dbReference type="GO" id="GO:0070530">
    <property type="term" value="F:K63-linked polyubiquitin modification-dependent protein binding"/>
    <property type="evidence" value="ECO:0007669"/>
    <property type="project" value="TreeGrafter"/>
</dbReference>
<dbReference type="InterPro" id="IPR001079">
    <property type="entry name" value="Galectin_CRD"/>
</dbReference>
<evidence type="ECO:0000313" key="14">
    <source>
        <dbReference type="EMBL" id="CAI3978895.1"/>
    </source>
</evidence>
<evidence type="ECO:0000256" key="3">
    <source>
        <dbReference type="ARBA" id="ARBA00022670"/>
    </source>
</evidence>
<keyword evidence="4" id="KW-0808">Transferase</keyword>
<feature type="domain" description="Galectin" evidence="13">
    <location>
        <begin position="1771"/>
        <end position="1902"/>
    </location>
</feature>
<reference evidence="14" key="1">
    <citation type="submission" date="2022-10" db="EMBL/GenBank/DDBJ databases">
        <authorList>
            <person name="Chen Y."/>
            <person name="Dougan E. K."/>
            <person name="Chan C."/>
            <person name="Rhodes N."/>
            <person name="Thang M."/>
        </authorList>
    </citation>
    <scope>NUCLEOTIDE SEQUENCE</scope>
</reference>
<feature type="compositionally biased region" description="Basic and acidic residues" evidence="11">
    <location>
        <begin position="1396"/>
        <end position="1410"/>
    </location>
</feature>
<keyword evidence="8" id="KW-0106">Calcium</keyword>
<dbReference type="GO" id="GO:0016740">
    <property type="term" value="F:transferase activity"/>
    <property type="evidence" value="ECO:0007669"/>
    <property type="project" value="UniProtKB-KW"/>
</dbReference>
<keyword evidence="9" id="KW-0520">NAD</keyword>
<dbReference type="OrthoDB" id="411403at2759"/>
<feature type="region of interest" description="Disordered" evidence="11">
    <location>
        <begin position="1667"/>
        <end position="1717"/>
    </location>
</feature>
<keyword evidence="3" id="KW-0645">Protease</keyword>
<evidence type="ECO:0000256" key="9">
    <source>
        <dbReference type="ARBA" id="ARBA00023027"/>
    </source>
</evidence>
<dbReference type="PROSITE" id="PS00018">
    <property type="entry name" value="EF_HAND_1"/>
    <property type="match status" value="1"/>
</dbReference>
<dbReference type="Gene3D" id="3.40.50.1220">
    <property type="entry name" value="TPP-binding domain"/>
    <property type="match status" value="1"/>
</dbReference>
<gene>
    <name evidence="14" type="ORF">C1SCF055_LOCUS6889</name>
</gene>
<dbReference type="EMBL" id="CAMXCT030000446">
    <property type="protein sequence ID" value="CAL4766207.1"/>
    <property type="molecule type" value="Genomic_DNA"/>
</dbReference>
<evidence type="ECO:0000256" key="7">
    <source>
        <dbReference type="ARBA" id="ARBA00022807"/>
    </source>
</evidence>
<feature type="compositionally biased region" description="Acidic residues" evidence="11">
    <location>
        <begin position="1675"/>
        <end position="1687"/>
    </location>
</feature>
<dbReference type="GO" id="GO:0071947">
    <property type="term" value="P:protein deubiquitination involved in ubiquitin-dependent protein catabolic process"/>
    <property type="evidence" value="ECO:0007669"/>
    <property type="project" value="TreeGrafter"/>
</dbReference>
<dbReference type="InterPro" id="IPR013320">
    <property type="entry name" value="ConA-like_dom_sf"/>
</dbReference>
<dbReference type="InterPro" id="IPR026591">
    <property type="entry name" value="Sirtuin_cat_small_dom_sf"/>
</dbReference>
<dbReference type="Gene3D" id="2.60.120.200">
    <property type="match status" value="1"/>
</dbReference>
<accession>A0A9P1BUK8</accession>
<dbReference type="InterPro" id="IPR022099">
    <property type="entry name" value="DUF3638"/>
</dbReference>
<dbReference type="GO" id="GO:0004843">
    <property type="term" value="F:cysteine-type deubiquitinase activity"/>
    <property type="evidence" value="ECO:0007669"/>
    <property type="project" value="UniProtKB-EC"/>
</dbReference>
<proteinExistence type="predicted"/>
<comment type="catalytic activity">
    <reaction evidence="1">
        <text>Thiol-dependent hydrolysis of ester, thioester, amide, peptide and isopeptide bonds formed by the C-terminal Gly of ubiquitin (a 76-residue protein attached to proteins as an intracellular targeting signal).</text>
        <dbReference type="EC" id="3.4.19.12"/>
    </reaction>
</comment>
<name>A0A9P1BUK8_9DINO</name>
<dbReference type="Gene3D" id="2.100.10.30">
    <property type="entry name" value="Jacalin-like lectin domain"/>
    <property type="match status" value="1"/>
</dbReference>
<dbReference type="GO" id="GO:0030246">
    <property type="term" value="F:carbohydrate binding"/>
    <property type="evidence" value="ECO:0007669"/>
    <property type="project" value="InterPro"/>
</dbReference>
<dbReference type="InterPro" id="IPR036404">
    <property type="entry name" value="Jacalin-like_lectin_dom_sf"/>
</dbReference>
<dbReference type="PANTHER" id="PTHR13367:SF28">
    <property type="entry name" value="UBIQUITIN THIOESTERASE ZRANB1"/>
    <property type="match status" value="1"/>
</dbReference>
<dbReference type="SUPFAM" id="SSF51101">
    <property type="entry name" value="Mannose-binding lectins"/>
    <property type="match status" value="1"/>
</dbReference>
<dbReference type="GO" id="GO:0070403">
    <property type="term" value="F:NAD+ binding"/>
    <property type="evidence" value="ECO:0007669"/>
    <property type="project" value="InterPro"/>
</dbReference>
<evidence type="ECO:0000256" key="11">
    <source>
        <dbReference type="SAM" id="MobiDB-lite"/>
    </source>
</evidence>
<dbReference type="SUPFAM" id="SSF47473">
    <property type="entry name" value="EF-hand"/>
    <property type="match status" value="1"/>
</dbReference>
<dbReference type="Proteomes" id="UP001152797">
    <property type="component" value="Unassembled WGS sequence"/>
</dbReference>
<evidence type="ECO:0000313" key="16">
    <source>
        <dbReference type="Proteomes" id="UP001152797"/>
    </source>
</evidence>
<comment type="caution">
    <text evidence="14">The sequence shown here is derived from an EMBL/GenBank/DDBJ whole genome shotgun (WGS) entry which is preliminary data.</text>
</comment>
<dbReference type="Pfam" id="PF13499">
    <property type="entry name" value="EF-hand_7"/>
    <property type="match status" value="1"/>
</dbReference>
<feature type="region of interest" description="Disordered" evidence="11">
    <location>
        <begin position="4405"/>
        <end position="4426"/>
    </location>
</feature>
<dbReference type="EC" id="3.4.19.12" evidence="2"/>
<dbReference type="InterPro" id="IPR022105">
    <property type="entry name" value="DUF3645"/>
</dbReference>
<sequence length="4920" mass="552160">MAVFRRFSSPSMSQSLLRPCFAPRGLPASEMNLDPLTDFILDAKQRSEGSQGLLCLTGAGFSTESGIPDYRSPEGSYSKGHKPMTHQEFVSSPVNRKRYWARSLRGWRFFDGASPNVAHRALGALELSGHVNGVITQNVDGLHQKGGSKNVIELHGRNDEVRCLSCLRSRPRSSYQEELEVVNSDWMAQFLPAEAILDVRADGDAQLTVRNFDGFQVPPCSCGGIWKPRVVFFGGALEESVKQQALAAQQAAAALLVMGSSVQVFSAFSLVKSAVKARKPVAILNIGETRADPLIPQDLRMQYRCGEALQEVCRILGIPVADSPIKKAGGKAADSLYRRLHNAFESPEPQVIVFYLKAVKQLRSKIANVGDACIIPLAIGDTIVPLLLERKENKKGEPCYRLTICNGSGGVVYHRQSARSPPKLKYQTCMIFDGIPCERAEDEAFWTTMVTACLISSEKDPGELFYDTFLPYLINAPAVVDVLHPKKKSEANTLEVPETDFHSVPRIFGPWRSLTLLWKHLLRSRAGLTKQQVKCLKWELRETLLQMCVHDLKASKGLDSTDLRLLKMGCGTTSFAAVRNHTSATDTRPDEDTLSLPAATKSLWECRRVVDAIEILCAQKPRTYEGQDGSGEFASYLDLDTGEDKMSQSAVFPFFDRLLRQEVFPGKPKGVAEQLPIDLLALPEKVSSMTELFRTLRIAEEICLKLSFISRERCEYAPYLLVCLQQHLFTKLLPLPRGPYSSKQEECDIWGGWDGNHPTVTRSMQLDMLQVLGRLVELFVCASLEMRCKNHTARTFDAVKITVLSACAAMADRIIRIWPMDDRLFNKEERPSELTKALHEGRFAIDASAFVVQSETMEACFQELAITRAATVSYFHEVVQHYKAVNLDRRRTVIFDYHNHKWGMWVAGERGTIALVERMAATKLLMDPNPQNLVSGNNVMMPHIWPEFRAYRDIVFWWKYFLCTDVRVFPEPRQFQAAEAIARWSVQVDDKGRQYFKITALGKDNVQWVNERHPPQPPASGHRYPSPALPAMHTKGEVRTEDDLLYQRSLPNFADEKTGRPMLRPSDSEALLSYLTVPYLRQPLLLSFFTTQDRSNCLRQGTLQKILQATMLEPGKLLYPEDMQKIPEYVPAIAEEEHLVASPFSQILTELSHGPAQILTAVGKLMALTLSLATSVTSETVPAILFSVRLAVRVESAAALLMDHAEGQVARAWPRLTATPHVLEELRRGRVLLRSTFEGEVLPWFDRWLEELAESAQQEPAREDECNSLACRLHAHQVLVLRNVPIQNFDSDRIKRFLSSLTYLSSHHTFNQERLEVPETELFEALQLHRRFMVKWLVEQRRINALSGFNSVLRSCHHQLSALGDNSAPETANFEWVCVGDSSEYEGRFGVLSESAPDKDAQGEEIKDRPSGPSGIKTVNASDAFWIELNVQLLQVTVRGRTLVPLEDFIWNDEDFKHVFVSELGEKGAQQKTTVQCSALLTSSNATVRELLSIPFRATFWSSKPASFLPFLDEWDRLYDVEDMEEDEFWIAELFAQVLHPPPPRRPPLWFMKDEPIPTETTVVQLMGVHQDAKARIWKEVHLFKERRMVHVYDIRAYGHQLYRQLEYTSNARLCMRELQPSLDERGEPWEMWERYEAGGSGCDLRNHDNSCTVSRTSVKGMLGFGAEVDGQSDPLDDPEEWDDNDAGAERNTQAAAKDDEVDLEEDGIQRRRKPLRSSPAELLATTCRQGHEMQPEKKKSNRCNLCGCSGTAFRCRDCDYDLCEPCQRNMARRVPVRFQEGDRMLVKGAGYNRKDGVDWRFCFYAGSDCIFSFAPCTQRKCILRNSLIDSAKGSEIRTGGCPLGSESDVFEVAFEKTDEGFEIRINGERQVDFDFPDRSAEQVDYIGFDCRAGSIKETEIFHDRMLTEKSPFERMMEVGEQFLPRRVLWGLLPEALLEDYNFYQKNAPPHRVIRGYPAKGRWPSGENEEEDLLEADSSNKKVDHILIVKLVRIKKIVCTGLKGWGAVVIKRFRDNMARPDLYLLDLVHTKAGTPLHQLADSLARAENLSYILAWTSVNPWEAKDGPLRLERVEMPRLQLTWDVRKGPKGEQRLYSVDHSQLFLPTQPPFGARAQAMQLLQAMPHALLLQSEDEELFTCVPNVCPHRIQIYSNPFSTELVLERGHGVWSAGATKHFLYPVHVSASFLQPPTTGSALYLMLLFFLHRDYHLVSQLVNSVATDSPYTSEDKVCFEHFATISDSHPNATALRCKLALAVQHSRMPLPWHLYSQGAEHVRRVIHVTGECRLSFEEEMQVLTMCRHYREKLLLVTREVDALRRDQGQMLKKFKNMLEDPTAMLTASGEHAKSLKKWKDRIVRRLRAERLGTGETELVALILAALRGDRLNPEDVLMLQNRERYMDAVEAAISRGCCVTCSEFCAVQRQERRSTVVLGLMEMPPASRWMQHTDINALLSSPFDLMQRILGGNAERDSIYDTGPEVPTMRNMPYVMAVEHITEICNDSEMSFNSDGAVSLFIKLYSLFTQSLGVKLPRAVNPVHQHTFATLSLALAGGGRNHGMLQSLLHICRRSRKVCECLPRLDRPRRVVFVRQWKAKLIAVHRKLMALAQQPEIQLATAGEAEAEDAMGIRPDEEEVPVLQSIGDEHGGLCPHLVFAPSLGESEDGQTIRRAEFPLGPPFFETPEHKDLQCGERVLMALQSAVATGGGGKSTGWGWGGSAALKAISGDAPLRTSDQDLQALAKQPMQEVIDLGHIIREVPDNLPTGNLPFDISAHPAVRHTVARRLLDRMEAEMLRFSEMQKKTPAPKVKELSEVELTKLSSGSKEAAQAAQQALSDIIKCIADMKAADAAFVDSAFKEVLKRGNTIDLSEEGIGKASNGGARAAHDASLSRLKHWLLRISGHESEAWLQRACRSLLSSSAAEDWQRINPFLSEQEVRDILQLTSHATLRAVRVVLANGSLAEARDLQKMLTKAISVVEEEGKLPNDLLVGLAEKGEVLARRLDARRHYVQNNLAYDPHFLVFEFSDNKMLHERQVAIISDFQRTVEGGESGVKQMIMGAGKTTVVSPLLSMLLADGTRLVSLVVPSALLEFCRGVLMAVFSSIIQKRVCLFHCDRSEDVDIAICDRIESVRNEGHVLLTKPTDVKSLILRFVENLDICNDRRSKRNTAALQKETTELGKVLEIFSKGVCMIDEVDLVLHPLRSELNFPIGPKNLIDFAPHRWQIPLHLLEGIFISELQSGKTGELTPPERFADSALAKDILKKIAKTIADGTKELKMQRSPHLVLLNLEFYDERLKEVMVSWMTLWLASEHVGRSFAHEREGIIDGGLSDAEVREYITKVAAPDSPLAQRVAMLPKRDVQMLNLSADWLSIFLPHVLQKINRFSAAHRIHFQDIWQRILMAFFSFSSWPKGVTYGVMTDPQVEQALIRQPGMPMTRAKLSIPFIGKDVPSPSSEFAHPDITIGLTLLSLRYEGLRMSDFEAVLDLLVANLESEPGVAAERPTAMLFKRWVEGSGGVLATRRQELQDLSPEELAAARAAEVREKKVRILPLHMLERSNRRQMHELFKLLRKNGQVVAWYLESIIFPEHLRFQEVKLMSSGQDLGGALLFKERIGFSGTPSDLMPRELGSCDFEPGSEGSIVHTLTNPSVISFEVFDADWTVTGLLDRIAVGGFHALIDTGALITGLSNKEVAVYLLGLDNADPHPTLPSSFHGVVFIDEDGSKKILLRQTQEVLNLADCGIPAIHRFAFYDQVHTTGMDIQHKRDCVGAITLGKDMVFRDYAQGAYRLRGIGKGQKLRILIIPEVRELISKNMMQANSTTPCTDKSMLGDVCGWLFNVLQTQNLSNIWRKNAWNTLMEKYALLQLPEIVDCIEVFKEPIDFKVLDKVPVPRGLLQIVQGRAEEYTKYILTDEDRTAVEWVIKNVLEVQGMEVGEQTLEAEAEREAEAAWAPGGPVKPMAGAEREMEEEEEEEREQQIEIEKFVDLMYCRDSEEPNSWPFESLKDDSPPQFYQACQFRLFKGRCLDTLPKDLLLSENYYNPKWSGFRRLKNTCVVMEWLPGGCPAERLTDVLQLSETEDGLMRKCCRRALDLFTAEGNVQGTGGQLNQDRVQTLLRLLFDQGDTALHDPKTALSLIGGSPAGIGLEDMVKLLLHSHFRPQDRGRYFVALSLAEGETLRRILHCKLPHGPPLAPANTSIGLRSLTSGFSVLDRSVGFEEGATYQTLRAMQLCRYFDTQVFYKDEELTALLRGLQHETPFARRRFFEQIGGCRRRAVGDWAERPIAVALTVPSEFEIMVQRIRAVRLRETISGKGLGVQEAFERFDLQQVGFLGPIEICQALRHLGFHTSPDEILDWLEAMDESGDHVVSYREFFSFVKHKVDGFMGGDHAIVTELGEKQISLGVPGPPALDRAVSGSTGDAPGNLGVPPALTRATSDSRADLRLDRSFWCPPVWLFGMEKPGCRVGKLDALDIDSPWCFFEYSLNIDRQSLVPPYPNIKAARPGERDTISNRLQDRIARRKLEEEKEKEHIAVEEEEMQIAIEEQHGANPLYTYANVSCGGATTADFDFQMDYLPKDCFAFGFVEPVSVEGGKGFLQVDKRSFVQVTKLQLPPNGGSNKKLNIYGLTMSFCCPSLPQSEPGGGAVSVVRVNIHYAIADVYFVYAGKEKGDQKAYTHEFKLEPGENITDVTVKSVEGVGVYSLVFKTTQGRTSETFEGDEMEYLDSDDLTRKNWSAGRGNMIAGLKTKVTDGVVSITGITKKPVNQSGKTEQPSDRLTLVSLSRAPGDADSYEQVVGGTGTQAGPEASESFVGCEIFVWKDGTIAPDCFQAPEQRLPTVDDSVLQGRWEITFEGDPPPGAEGYVWQVTLSVDAAGRIQGDGHPIKRKKPILHGRKTSTAAVEVKEAEATVDMAEVEMPELDRATCLV</sequence>
<dbReference type="EMBL" id="CAMXCT020000446">
    <property type="protein sequence ID" value="CAL1132270.1"/>
    <property type="molecule type" value="Genomic_DNA"/>
</dbReference>
<dbReference type="Gene3D" id="1.10.238.10">
    <property type="entry name" value="EF-hand"/>
    <property type="match status" value="1"/>
</dbReference>
<evidence type="ECO:0000256" key="8">
    <source>
        <dbReference type="ARBA" id="ARBA00022837"/>
    </source>
</evidence>
<evidence type="ECO:0000256" key="2">
    <source>
        <dbReference type="ARBA" id="ARBA00012759"/>
    </source>
</evidence>
<dbReference type="InterPro" id="IPR029035">
    <property type="entry name" value="DHS-like_NAD/FAD-binding_dom"/>
</dbReference>
<dbReference type="SUPFAM" id="SSF52467">
    <property type="entry name" value="DHS-like NAD/FAD-binding domain"/>
    <property type="match status" value="1"/>
</dbReference>
<dbReference type="PROSITE" id="PS51304">
    <property type="entry name" value="GALECTIN"/>
    <property type="match status" value="1"/>
</dbReference>
<evidence type="ECO:0000256" key="4">
    <source>
        <dbReference type="ARBA" id="ARBA00022679"/>
    </source>
</evidence>
<evidence type="ECO:0000259" key="13">
    <source>
        <dbReference type="PROSITE" id="PS51304"/>
    </source>
</evidence>
<evidence type="ECO:0000256" key="5">
    <source>
        <dbReference type="ARBA" id="ARBA00022786"/>
    </source>
</evidence>
<dbReference type="Gene3D" id="3.30.1600.10">
    <property type="entry name" value="SIR2/SIRT2 'Small Domain"/>
    <property type="match status" value="1"/>
</dbReference>
<dbReference type="GO" id="GO:0005737">
    <property type="term" value="C:cytoplasm"/>
    <property type="evidence" value="ECO:0007669"/>
    <property type="project" value="TreeGrafter"/>
</dbReference>
<keyword evidence="5" id="KW-0833">Ubl conjugation pathway</keyword>
<feature type="region of interest" description="Disordered" evidence="11">
    <location>
        <begin position="3940"/>
        <end position="3967"/>
    </location>
</feature>
<evidence type="ECO:0000259" key="12">
    <source>
        <dbReference type="PROSITE" id="PS50305"/>
    </source>
</evidence>
<evidence type="ECO:0000313" key="15">
    <source>
        <dbReference type="EMBL" id="CAL4766207.1"/>
    </source>
</evidence>
<keyword evidence="6 15" id="KW-0378">Hydrolase</keyword>
<evidence type="ECO:0000256" key="10">
    <source>
        <dbReference type="PROSITE-ProRule" id="PRU00236"/>
    </source>
</evidence>
<dbReference type="GO" id="GO:0005634">
    <property type="term" value="C:nucleus"/>
    <property type="evidence" value="ECO:0007669"/>
    <property type="project" value="TreeGrafter"/>
</dbReference>
<dbReference type="GO" id="GO:0005509">
    <property type="term" value="F:calcium ion binding"/>
    <property type="evidence" value="ECO:0007669"/>
    <property type="project" value="InterPro"/>
</dbReference>
<feature type="region of interest" description="Disordered" evidence="11">
    <location>
        <begin position="1394"/>
        <end position="1415"/>
    </location>
</feature>
<comment type="caution">
    <text evidence="10">Lacks conserved residue(s) required for the propagation of feature annotation.</text>
</comment>
<dbReference type="SUPFAM" id="SSF49899">
    <property type="entry name" value="Concanavalin A-like lectins/glucanases"/>
    <property type="match status" value="1"/>
</dbReference>
<dbReference type="InterPro" id="IPR018247">
    <property type="entry name" value="EF_Hand_1_Ca_BS"/>
</dbReference>
<dbReference type="Pfam" id="PF12359">
    <property type="entry name" value="DUF3645"/>
    <property type="match status" value="1"/>
</dbReference>
<dbReference type="Pfam" id="PF00337">
    <property type="entry name" value="Gal-bind_lectin"/>
    <property type="match status" value="1"/>
</dbReference>
<dbReference type="InterPro" id="IPR002048">
    <property type="entry name" value="EF_hand_dom"/>
</dbReference>
<reference evidence="15 16" key="2">
    <citation type="submission" date="2024-05" db="EMBL/GenBank/DDBJ databases">
        <authorList>
            <person name="Chen Y."/>
            <person name="Shah S."/>
            <person name="Dougan E. K."/>
            <person name="Thang M."/>
            <person name="Chan C."/>
        </authorList>
    </citation>
    <scope>NUCLEOTIDE SEQUENCE [LARGE SCALE GENOMIC DNA]</scope>
</reference>
<protein>
    <recommendedName>
        <fullName evidence="2">ubiquitinyl hydrolase 1</fullName>
        <ecNumber evidence="2">3.4.19.12</ecNumber>
    </recommendedName>
</protein>
<feature type="domain" description="Deacetylase sirtuin-type" evidence="12">
    <location>
        <begin position="31"/>
        <end position="319"/>
    </location>
</feature>
<dbReference type="InterPro" id="IPR011992">
    <property type="entry name" value="EF-hand-dom_pair"/>
</dbReference>
<evidence type="ECO:0000256" key="6">
    <source>
        <dbReference type="ARBA" id="ARBA00022801"/>
    </source>
</evidence>
<dbReference type="PROSITE" id="PS50305">
    <property type="entry name" value="SIRTUIN"/>
    <property type="match status" value="1"/>
</dbReference>
<dbReference type="InterPro" id="IPR026590">
    <property type="entry name" value="Ssirtuin_cat_dom"/>
</dbReference>
<keyword evidence="7" id="KW-0788">Thiol protease</keyword>
<dbReference type="Pfam" id="PF02146">
    <property type="entry name" value="SIR2"/>
    <property type="match status" value="1"/>
</dbReference>
<evidence type="ECO:0000256" key="1">
    <source>
        <dbReference type="ARBA" id="ARBA00000707"/>
    </source>
</evidence>
<dbReference type="PANTHER" id="PTHR13367">
    <property type="entry name" value="UBIQUITIN THIOESTERASE"/>
    <property type="match status" value="1"/>
</dbReference>
<dbReference type="InterPro" id="IPR051346">
    <property type="entry name" value="OTU_Deubiquitinase"/>
</dbReference>
<dbReference type="SMART" id="SM00908">
    <property type="entry name" value="Gal-bind_lectin"/>
    <property type="match status" value="1"/>
</dbReference>
<dbReference type="Pfam" id="PF12340">
    <property type="entry name" value="DUF3638"/>
    <property type="match status" value="1"/>
</dbReference>
<keyword evidence="16" id="KW-1185">Reference proteome</keyword>
<dbReference type="InterPro" id="IPR003000">
    <property type="entry name" value="Sirtuin"/>
</dbReference>
<dbReference type="EMBL" id="CAMXCT010000446">
    <property type="protein sequence ID" value="CAI3978895.1"/>
    <property type="molecule type" value="Genomic_DNA"/>
</dbReference>
<organism evidence="14">
    <name type="scientific">Cladocopium goreaui</name>
    <dbReference type="NCBI Taxonomy" id="2562237"/>
    <lineage>
        <taxon>Eukaryota</taxon>
        <taxon>Sar</taxon>
        <taxon>Alveolata</taxon>
        <taxon>Dinophyceae</taxon>
        <taxon>Suessiales</taxon>
        <taxon>Symbiodiniaceae</taxon>
        <taxon>Cladocopium</taxon>
    </lineage>
</organism>